<evidence type="ECO:0000259" key="5">
    <source>
        <dbReference type="Pfam" id="PF01048"/>
    </source>
</evidence>
<organism evidence="6 7">
    <name type="scientific">Tardibacter chloracetimidivorans</name>
    <dbReference type="NCBI Taxonomy" id="1921510"/>
    <lineage>
        <taxon>Bacteria</taxon>
        <taxon>Pseudomonadati</taxon>
        <taxon>Pseudomonadota</taxon>
        <taxon>Alphaproteobacteria</taxon>
        <taxon>Sphingomonadales</taxon>
        <taxon>Sphingomonadaceae</taxon>
        <taxon>Tardibacter</taxon>
    </lineage>
</organism>
<dbReference type="EMBL" id="CP018221">
    <property type="protein sequence ID" value="API59010.1"/>
    <property type="molecule type" value="Genomic_DNA"/>
</dbReference>
<dbReference type="KEGG" id="sphj:BSL82_06540"/>
<dbReference type="Pfam" id="PF01048">
    <property type="entry name" value="PNP_UDP_1"/>
    <property type="match status" value="1"/>
</dbReference>
<comment type="subunit">
    <text evidence="4">Homohexamer. Dimer of a homotrimer.</text>
</comment>
<sequence>MRLGIVGGSGLYQMAAVEDAELVEIETPWGKPSDSLLLGRIGDTPVAFLPRHGRGHRLTPTELNYRANIAALKMVGCTDVLSISACGSFREELPPGTFVLVDQYVDRTRRRTNSFFGDGVVAHVSLAQPSCGSLADVTEDALKALGLSHRRGGSYLVMEGPQFSSRAESLLYRAAGLDVIGMTAMPEAALAREAELCYQTVAMVTDFDAWHGEHEAVDVAQVLEVLHRNVANSQSLVVAVAERLGGRATACASGCRTALDHAVITDRSVWPEDTVARLAVVAGRVLK</sequence>
<dbReference type="OrthoDB" id="1523230at2"/>
<comment type="pathway">
    <text evidence="4">Amino-acid biosynthesis; L-methionine biosynthesis via salvage pathway; S-methyl-5-thio-alpha-D-ribose 1-phosphate from S-methyl-5'-thioadenosine (phosphorylase route): step 1/1.</text>
</comment>
<feature type="binding site" evidence="4">
    <location>
        <position position="183"/>
    </location>
    <ligand>
        <name>phosphate</name>
        <dbReference type="ChEBI" id="CHEBI:43474"/>
    </ligand>
</feature>
<reference evidence="7" key="1">
    <citation type="submission" date="2016-11" db="EMBL/GenBank/DDBJ databases">
        <title>Complete Genome Sequence of alachlor-degrading Sphingomonas sp. strain JJ-A5.</title>
        <authorList>
            <person name="Lee H."/>
            <person name="Ka J.-O."/>
        </authorList>
    </citation>
    <scope>NUCLEOTIDE SEQUENCE [LARGE SCALE GENOMIC DNA]</scope>
    <source>
        <strain evidence="7">JJ-A5</strain>
    </source>
</reference>
<proteinExistence type="inferred from homology"/>
<dbReference type="Gene3D" id="3.40.50.1580">
    <property type="entry name" value="Nucleoside phosphorylase domain"/>
    <property type="match status" value="1"/>
</dbReference>
<gene>
    <name evidence="4" type="primary">mtnP</name>
    <name evidence="6" type="ORF">BSL82_06540</name>
</gene>
<dbReference type="NCBIfam" id="TIGR01694">
    <property type="entry name" value="MTAP"/>
    <property type="match status" value="1"/>
</dbReference>
<dbReference type="AlphaFoldDB" id="A0A1L3ZTU2"/>
<feature type="binding site" evidence="4">
    <location>
        <position position="182"/>
    </location>
    <ligand>
        <name>substrate</name>
    </ligand>
</feature>
<evidence type="ECO:0000256" key="1">
    <source>
        <dbReference type="ARBA" id="ARBA00022676"/>
    </source>
</evidence>
<dbReference type="GO" id="GO:0017061">
    <property type="term" value="F:S-methyl-5-thioadenosine phosphorylase activity"/>
    <property type="evidence" value="ECO:0007669"/>
    <property type="project" value="UniProtKB-UniRule"/>
</dbReference>
<dbReference type="GO" id="GO:0006166">
    <property type="term" value="P:purine ribonucleoside salvage"/>
    <property type="evidence" value="ECO:0007669"/>
    <property type="project" value="UniProtKB-KW"/>
</dbReference>
<comment type="similarity">
    <text evidence="4">Belongs to the PNP/MTAP phosphorylase family. MTAP subfamily.</text>
</comment>
<dbReference type="InterPro" id="IPR010044">
    <property type="entry name" value="MTAP"/>
</dbReference>
<evidence type="ECO:0000256" key="3">
    <source>
        <dbReference type="ARBA" id="ARBA00022726"/>
    </source>
</evidence>
<dbReference type="InterPro" id="IPR000845">
    <property type="entry name" value="Nucleoside_phosphorylase_d"/>
</dbReference>
<dbReference type="GO" id="GO:0005829">
    <property type="term" value="C:cytosol"/>
    <property type="evidence" value="ECO:0007669"/>
    <property type="project" value="TreeGrafter"/>
</dbReference>
<feature type="site" description="Important for substrate specificity" evidence="4">
    <location>
        <position position="219"/>
    </location>
</feature>
<dbReference type="STRING" id="1921510.BSL82_06540"/>
<dbReference type="RefSeq" id="WP_072596562.1">
    <property type="nucleotide sequence ID" value="NZ_CP018221.1"/>
</dbReference>
<feature type="binding site" evidence="4">
    <location>
        <begin position="51"/>
        <end position="52"/>
    </location>
    <ligand>
        <name>phosphate</name>
        <dbReference type="ChEBI" id="CHEBI:43474"/>
    </ligand>
</feature>
<feature type="binding site" evidence="4">
    <location>
        <begin position="206"/>
        <end position="208"/>
    </location>
    <ligand>
        <name>substrate</name>
    </ligand>
</feature>
<dbReference type="SUPFAM" id="SSF53167">
    <property type="entry name" value="Purine and uridine phosphorylases"/>
    <property type="match status" value="1"/>
</dbReference>
<dbReference type="PANTHER" id="PTHR42679">
    <property type="entry name" value="S-METHYL-5'-THIOADENOSINE PHOSPHORYLASE"/>
    <property type="match status" value="1"/>
</dbReference>
<dbReference type="Proteomes" id="UP000182063">
    <property type="component" value="Chromosome"/>
</dbReference>
<dbReference type="CDD" id="cd09010">
    <property type="entry name" value="MTAP_SsMTAPII_like_MTIP"/>
    <property type="match status" value="1"/>
</dbReference>
<feature type="site" description="Important for substrate specificity" evidence="4">
    <location>
        <position position="164"/>
    </location>
</feature>
<evidence type="ECO:0000313" key="6">
    <source>
        <dbReference type="EMBL" id="API59010.1"/>
    </source>
</evidence>
<name>A0A1L3ZTU2_9SPHN</name>
<dbReference type="GO" id="GO:0019509">
    <property type="term" value="P:L-methionine salvage from methylthioadenosine"/>
    <property type="evidence" value="ECO:0007669"/>
    <property type="project" value="UniProtKB-UniRule"/>
</dbReference>
<protein>
    <recommendedName>
        <fullName evidence="4">S-methyl-5'-thioadenosine phosphorylase</fullName>
        <ecNumber evidence="4">2.4.2.28</ecNumber>
    </recommendedName>
    <alternativeName>
        <fullName evidence="4">5'-methylthioadenosine phosphorylase</fullName>
        <shortName evidence="4">MTA phosphorylase</shortName>
        <shortName evidence="4">MTAP</shortName>
    </alternativeName>
</protein>
<comment type="catalytic activity">
    <reaction evidence="4">
        <text>S-methyl-5'-thioadenosine + phosphate = 5-(methylsulfanyl)-alpha-D-ribose 1-phosphate + adenine</text>
        <dbReference type="Rhea" id="RHEA:11852"/>
        <dbReference type="ChEBI" id="CHEBI:16708"/>
        <dbReference type="ChEBI" id="CHEBI:17509"/>
        <dbReference type="ChEBI" id="CHEBI:43474"/>
        <dbReference type="ChEBI" id="CHEBI:58533"/>
        <dbReference type="EC" id="2.4.2.28"/>
    </reaction>
</comment>
<feature type="domain" description="Nucleoside phosphorylase" evidence="5">
    <location>
        <begin position="2"/>
        <end position="241"/>
    </location>
</feature>
<keyword evidence="2 4" id="KW-0808">Transferase</keyword>
<dbReference type="HAMAP" id="MF_01963">
    <property type="entry name" value="MTAP"/>
    <property type="match status" value="1"/>
</dbReference>
<keyword evidence="1 4" id="KW-0328">Glycosyltransferase</keyword>
<feature type="binding site" evidence="4">
    <location>
        <begin position="84"/>
        <end position="85"/>
    </location>
    <ligand>
        <name>phosphate</name>
        <dbReference type="ChEBI" id="CHEBI:43474"/>
    </ligand>
</feature>
<dbReference type="EC" id="2.4.2.28" evidence="4"/>
<dbReference type="PANTHER" id="PTHR42679:SF2">
    <property type="entry name" value="S-METHYL-5'-THIOADENOSINE PHOSPHORYLASE"/>
    <property type="match status" value="1"/>
</dbReference>
<evidence type="ECO:0000313" key="7">
    <source>
        <dbReference type="Proteomes" id="UP000182063"/>
    </source>
</evidence>
<evidence type="ECO:0000256" key="4">
    <source>
        <dbReference type="HAMAP-Rule" id="MF_01963"/>
    </source>
</evidence>
<dbReference type="UniPathway" id="UPA00904">
    <property type="reaction ID" value="UER00873"/>
</dbReference>
<keyword evidence="7" id="KW-1185">Reference proteome</keyword>
<accession>A0A1L3ZTU2</accession>
<keyword evidence="3 4" id="KW-0660">Purine salvage</keyword>
<evidence type="ECO:0000256" key="2">
    <source>
        <dbReference type="ARBA" id="ARBA00022679"/>
    </source>
</evidence>
<dbReference type="InterPro" id="IPR035994">
    <property type="entry name" value="Nucleoside_phosphorylase_sf"/>
</dbReference>
<dbReference type="FunFam" id="3.40.50.1580:FF:000012">
    <property type="entry name" value="Probable 6-oxopurine nucleoside phosphorylase"/>
    <property type="match status" value="1"/>
</dbReference>
<comment type="function">
    <text evidence="4">Catalyzes the reversible phosphorylation of S-methyl-5'-thioadenosine (MTA) to adenine and 5-methylthioribose-1-phosphate. Involved in the breakdown of MTA, a major by-product of polyamine biosynthesis. Responsible for the first step in the methionine salvage pathway after MTA has been generated from S-adenosylmethionine. Has broad substrate specificity with 6-aminopurine nucleosides as preferred substrates.</text>
</comment>
<feature type="binding site" evidence="4">
    <location>
        <position position="9"/>
    </location>
    <ligand>
        <name>phosphate</name>
        <dbReference type="ChEBI" id="CHEBI:43474"/>
    </ligand>
</feature>